<keyword evidence="3" id="KW-1185">Reference proteome</keyword>
<gene>
    <name evidence="2" type="ORF">PHLGIDRAFT_117832</name>
</gene>
<name>A0A0C3PMC3_PHLG1</name>
<evidence type="ECO:0000313" key="3">
    <source>
        <dbReference type="Proteomes" id="UP000053257"/>
    </source>
</evidence>
<reference evidence="2 3" key="1">
    <citation type="journal article" date="2014" name="PLoS Genet.">
        <title>Analysis of the Phlebiopsis gigantea genome, transcriptome and secretome provides insight into its pioneer colonization strategies of wood.</title>
        <authorList>
            <person name="Hori C."/>
            <person name="Ishida T."/>
            <person name="Igarashi K."/>
            <person name="Samejima M."/>
            <person name="Suzuki H."/>
            <person name="Master E."/>
            <person name="Ferreira P."/>
            <person name="Ruiz-Duenas F.J."/>
            <person name="Held B."/>
            <person name="Canessa P."/>
            <person name="Larrondo L.F."/>
            <person name="Schmoll M."/>
            <person name="Druzhinina I.S."/>
            <person name="Kubicek C.P."/>
            <person name="Gaskell J.A."/>
            <person name="Kersten P."/>
            <person name="St John F."/>
            <person name="Glasner J."/>
            <person name="Sabat G."/>
            <person name="Splinter BonDurant S."/>
            <person name="Syed K."/>
            <person name="Yadav J."/>
            <person name="Mgbeahuruike A.C."/>
            <person name="Kovalchuk A."/>
            <person name="Asiegbu F.O."/>
            <person name="Lackner G."/>
            <person name="Hoffmeister D."/>
            <person name="Rencoret J."/>
            <person name="Gutierrez A."/>
            <person name="Sun H."/>
            <person name="Lindquist E."/>
            <person name="Barry K."/>
            <person name="Riley R."/>
            <person name="Grigoriev I.V."/>
            <person name="Henrissat B."/>
            <person name="Kues U."/>
            <person name="Berka R.M."/>
            <person name="Martinez A.T."/>
            <person name="Covert S.F."/>
            <person name="Blanchette R.A."/>
            <person name="Cullen D."/>
        </authorList>
    </citation>
    <scope>NUCLEOTIDE SEQUENCE [LARGE SCALE GENOMIC DNA]</scope>
    <source>
        <strain evidence="2 3">11061_1 CR5-6</strain>
    </source>
</reference>
<feature type="region of interest" description="Disordered" evidence="1">
    <location>
        <begin position="114"/>
        <end position="135"/>
    </location>
</feature>
<dbReference type="HOGENOM" id="CLU_1031006_0_0_1"/>
<organism evidence="2 3">
    <name type="scientific">Phlebiopsis gigantea (strain 11061_1 CR5-6)</name>
    <name type="common">White-rot fungus</name>
    <name type="synonym">Peniophora gigantea</name>
    <dbReference type="NCBI Taxonomy" id="745531"/>
    <lineage>
        <taxon>Eukaryota</taxon>
        <taxon>Fungi</taxon>
        <taxon>Dikarya</taxon>
        <taxon>Basidiomycota</taxon>
        <taxon>Agaricomycotina</taxon>
        <taxon>Agaricomycetes</taxon>
        <taxon>Polyporales</taxon>
        <taxon>Phanerochaetaceae</taxon>
        <taxon>Phlebiopsis</taxon>
    </lineage>
</organism>
<evidence type="ECO:0000256" key="1">
    <source>
        <dbReference type="SAM" id="MobiDB-lite"/>
    </source>
</evidence>
<dbReference type="Proteomes" id="UP000053257">
    <property type="component" value="Unassembled WGS sequence"/>
</dbReference>
<dbReference type="EMBL" id="KN840491">
    <property type="protein sequence ID" value="KIP07768.1"/>
    <property type="molecule type" value="Genomic_DNA"/>
</dbReference>
<feature type="region of interest" description="Disordered" evidence="1">
    <location>
        <begin position="1"/>
        <end position="92"/>
    </location>
</feature>
<protein>
    <submittedName>
        <fullName evidence="2">Uncharacterized protein</fullName>
    </submittedName>
</protein>
<proteinExistence type="predicted"/>
<accession>A0A0C3PMC3</accession>
<sequence>MDSSPAASYVPDGAPASTAAPHTRTAQPASASPPDAHFVPPTPGPNATRPPSTLPPDAPTSSAARHAVGQGAPPAARQHRRAGSHGGMRGRPAHVCARLGAAADRGLFGVRGPRAARADDEGGDAGVGRPTLAQRRRRSRVVRAWLRRPPPPHAWRVPLGPYAGVDHFVRPANVLDQVSKPQPGSEGLIRLKQRWTIFLERLSRDCNSEPTHPSLSPYSTLPPHILAMRYIPLSVAVAASPTSAPQEDGQDLSSLNSSAFFIPDRPIPLP</sequence>
<dbReference type="AlphaFoldDB" id="A0A0C3PMC3"/>
<evidence type="ECO:0000313" key="2">
    <source>
        <dbReference type="EMBL" id="KIP07768.1"/>
    </source>
</evidence>